<protein>
    <recommendedName>
        <fullName evidence="8">Flagellar assembly protein FliH/Type III secretion system HrpE domain-containing protein</fullName>
    </recommendedName>
</protein>
<gene>
    <name evidence="9" type="ORF">D1781_02255</name>
</gene>
<evidence type="ECO:0000313" key="10">
    <source>
        <dbReference type="Proteomes" id="UP000265742"/>
    </source>
</evidence>
<keyword evidence="3" id="KW-0813">Transport</keyword>
<dbReference type="PANTHER" id="PTHR34982">
    <property type="entry name" value="YOP PROTEINS TRANSLOCATION PROTEIN L"/>
    <property type="match status" value="1"/>
</dbReference>
<feature type="region of interest" description="Disordered" evidence="7">
    <location>
        <begin position="1"/>
        <end position="49"/>
    </location>
</feature>
<sequence length="258" mass="27330">MSRSSPRSRPPKKRKSMSTNASFAPIAFPEMGTARQPERPLPRVAPGSLYEDDATRPVAVRMTPLAYPELVKDETPEVRERARVQGHAAGYAAGRKAATETLATDRAALRAEADRALGVQIDGLRSALEAVHRAAGELNAHTAMSLEGTEEAVLAAAIDIAGMILGRAISEDREGAAVAALRRALEAAGPVPVRTVRMHPDDLELVAMVSADEPGLKLQADPRIARGDAMVDLPDGVVDASIANAVDRVRRALQGGDE</sequence>
<evidence type="ECO:0000256" key="4">
    <source>
        <dbReference type="ARBA" id="ARBA00022795"/>
    </source>
</evidence>
<dbReference type="InterPro" id="IPR051472">
    <property type="entry name" value="T3SS_Stator/FliH"/>
</dbReference>
<dbReference type="InterPro" id="IPR018035">
    <property type="entry name" value="Flagellar_FliH/T3SS_HrpE"/>
</dbReference>
<dbReference type="GO" id="GO:0044781">
    <property type="term" value="P:bacterial-type flagellum organization"/>
    <property type="evidence" value="ECO:0007669"/>
    <property type="project" value="UniProtKB-KW"/>
</dbReference>
<dbReference type="AlphaFoldDB" id="A0A3A1U027"/>
<accession>A0A3A1U027</accession>
<comment type="caution">
    <text evidence="9">The sequence shown here is derived from an EMBL/GenBank/DDBJ whole genome shotgun (WGS) entry which is preliminary data.</text>
</comment>
<dbReference type="Pfam" id="PF02108">
    <property type="entry name" value="FliH"/>
    <property type="match status" value="1"/>
</dbReference>
<evidence type="ECO:0000256" key="7">
    <source>
        <dbReference type="SAM" id="MobiDB-lite"/>
    </source>
</evidence>
<dbReference type="Proteomes" id="UP000265742">
    <property type="component" value="Unassembled WGS sequence"/>
</dbReference>
<evidence type="ECO:0000256" key="6">
    <source>
        <dbReference type="ARBA" id="ARBA00023225"/>
    </source>
</evidence>
<evidence type="ECO:0000256" key="1">
    <source>
        <dbReference type="ARBA" id="ARBA00003041"/>
    </source>
</evidence>
<evidence type="ECO:0000256" key="3">
    <source>
        <dbReference type="ARBA" id="ARBA00022448"/>
    </source>
</evidence>
<dbReference type="GO" id="GO:0015031">
    <property type="term" value="P:protein transport"/>
    <property type="evidence" value="ECO:0007669"/>
    <property type="project" value="UniProtKB-KW"/>
</dbReference>
<organism evidence="9 10">
    <name type="scientific">Amnibacterium setariae</name>
    <dbReference type="NCBI Taxonomy" id="2306585"/>
    <lineage>
        <taxon>Bacteria</taxon>
        <taxon>Bacillati</taxon>
        <taxon>Actinomycetota</taxon>
        <taxon>Actinomycetes</taxon>
        <taxon>Micrococcales</taxon>
        <taxon>Microbacteriaceae</taxon>
        <taxon>Amnibacterium</taxon>
    </lineage>
</organism>
<comment type="function">
    <text evidence="1">Needed for flagellar regrowth and assembly.</text>
</comment>
<dbReference type="EMBL" id="QXTG01000001">
    <property type="protein sequence ID" value="RIX30285.1"/>
    <property type="molecule type" value="Genomic_DNA"/>
</dbReference>
<evidence type="ECO:0000259" key="8">
    <source>
        <dbReference type="Pfam" id="PF02108"/>
    </source>
</evidence>
<evidence type="ECO:0000256" key="5">
    <source>
        <dbReference type="ARBA" id="ARBA00022927"/>
    </source>
</evidence>
<name>A0A3A1U027_9MICO</name>
<proteinExistence type="inferred from homology"/>
<reference evidence="10" key="1">
    <citation type="submission" date="2018-09" db="EMBL/GenBank/DDBJ databases">
        <authorList>
            <person name="Kim I."/>
        </authorList>
    </citation>
    <scope>NUCLEOTIDE SEQUENCE [LARGE SCALE GENOMIC DNA]</scope>
    <source>
        <strain evidence="10">DD4a</strain>
    </source>
</reference>
<dbReference type="GO" id="GO:0005829">
    <property type="term" value="C:cytosol"/>
    <property type="evidence" value="ECO:0007669"/>
    <property type="project" value="TreeGrafter"/>
</dbReference>
<evidence type="ECO:0000256" key="2">
    <source>
        <dbReference type="ARBA" id="ARBA00006602"/>
    </source>
</evidence>
<keyword evidence="10" id="KW-1185">Reference proteome</keyword>
<feature type="domain" description="Flagellar assembly protein FliH/Type III secretion system HrpE" evidence="8">
    <location>
        <begin position="129"/>
        <end position="244"/>
    </location>
</feature>
<dbReference type="PANTHER" id="PTHR34982:SF1">
    <property type="entry name" value="FLAGELLAR ASSEMBLY PROTEIN FLIH"/>
    <property type="match status" value="1"/>
</dbReference>
<comment type="similarity">
    <text evidence="2">Belongs to the FliH family.</text>
</comment>
<evidence type="ECO:0000313" key="9">
    <source>
        <dbReference type="EMBL" id="RIX30285.1"/>
    </source>
</evidence>
<keyword evidence="6" id="KW-1006">Bacterial flagellum protein export</keyword>
<keyword evidence="5" id="KW-0653">Protein transport</keyword>
<keyword evidence="4" id="KW-1005">Bacterial flagellum biogenesis</keyword>